<dbReference type="EMBL" id="RQVS01000002">
    <property type="protein sequence ID" value="RRJ88378.1"/>
    <property type="molecule type" value="Genomic_DNA"/>
</dbReference>
<proteinExistence type="predicted"/>
<keyword evidence="4 5" id="KW-0472">Membrane</keyword>
<feature type="transmembrane region" description="Helical" evidence="5">
    <location>
        <begin position="291"/>
        <end position="309"/>
    </location>
</feature>
<dbReference type="Pfam" id="PF07690">
    <property type="entry name" value="MFS_1"/>
    <property type="match status" value="1"/>
</dbReference>
<protein>
    <submittedName>
        <fullName evidence="7">MFS transporter</fullName>
    </submittedName>
</protein>
<feature type="transmembrane region" description="Helical" evidence="5">
    <location>
        <begin position="223"/>
        <end position="242"/>
    </location>
</feature>
<dbReference type="AlphaFoldDB" id="A0A3P3W1Z7"/>
<dbReference type="InterPro" id="IPR011701">
    <property type="entry name" value="MFS"/>
</dbReference>
<evidence type="ECO:0000256" key="2">
    <source>
        <dbReference type="ARBA" id="ARBA00022692"/>
    </source>
</evidence>
<feature type="domain" description="Major facilitator superfamily (MFS) profile" evidence="6">
    <location>
        <begin position="1"/>
        <end position="405"/>
    </location>
</feature>
<keyword evidence="3 5" id="KW-1133">Transmembrane helix</keyword>
<dbReference type="InterPro" id="IPR036259">
    <property type="entry name" value="MFS_trans_sf"/>
</dbReference>
<evidence type="ECO:0000313" key="7">
    <source>
        <dbReference type="EMBL" id="RRJ88378.1"/>
    </source>
</evidence>
<feature type="transmembrane region" description="Helical" evidence="5">
    <location>
        <begin position="378"/>
        <end position="397"/>
    </location>
</feature>
<dbReference type="Gene3D" id="1.20.1250.20">
    <property type="entry name" value="MFS general substrate transporter like domains"/>
    <property type="match status" value="1"/>
</dbReference>
<feature type="transmembrane region" description="Helical" evidence="5">
    <location>
        <begin position="315"/>
        <end position="338"/>
    </location>
</feature>
<feature type="transmembrane region" description="Helical" evidence="5">
    <location>
        <begin position="151"/>
        <end position="170"/>
    </location>
</feature>
<dbReference type="Proteomes" id="UP000274391">
    <property type="component" value="Unassembled WGS sequence"/>
</dbReference>
<name>A0A3P3W1Z7_9MICO</name>
<feature type="transmembrane region" description="Helical" evidence="5">
    <location>
        <begin position="262"/>
        <end position="284"/>
    </location>
</feature>
<dbReference type="PANTHER" id="PTHR23508:SF10">
    <property type="entry name" value="CARBOXYLIC ACID TRANSPORTER PROTEIN HOMOLOG"/>
    <property type="match status" value="1"/>
</dbReference>
<dbReference type="SUPFAM" id="SSF103473">
    <property type="entry name" value="MFS general substrate transporter"/>
    <property type="match status" value="1"/>
</dbReference>
<evidence type="ECO:0000256" key="4">
    <source>
        <dbReference type="ARBA" id="ARBA00023136"/>
    </source>
</evidence>
<dbReference type="PROSITE" id="PS50850">
    <property type="entry name" value="MFS"/>
    <property type="match status" value="1"/>
</dbReference>
<reference evidence="7 8" key="1">
    <citation type="submission" date="2018-11" db="EMBL/GenBank/DDBJ databases">
        <title>YIM 102482-1 draft genome.</title>
        <authorList>
            <person name="Li G."/>
            <person name="Jiang Y."/>
        </authorList>
    </citation>
    <scope>NUCLEOTIDE SEQUENCE [LARGE SCALE GENOMIC DNA]</scope>
    <source>
        <strain evidence="7 8">YIM 102482-1</strain>
    </source>
</reference>
<accession>A0A3P3W1Z7</accession>
<evidence type="ECO:0000256" key="5">
    <source>
        <dbReference type="SAM" id="Phobius"/>
    </source>
</evidence>
<evidence type="ECO:0000256" key="3">
    <source>
        <dbReference type="ARBA" id="ARBA00022989"/>
    </source>
</evidence>
<dbReference type="PANTHER" id="PTHR23508">
    <property type="entry name" value="CARBOXYLIC ACID TRANSPORTER PROTEIN HOMOLOG"/>
    <property type="match status" value="1"/>
</dbReference>
<comment type="subcellular location">
    <subcellularLocation>
        <location evidence="1">Cell membrane</location>
        <topology evidence="1">Multi-pass membrane protein</topology>
    </subcellularLocation>
</comment>
<dbReference type="CDD" id="cd17365">
    <property type="entry name" value="MFS_PcaK_like"/>
    <property type="match status" value="1"/>
</dbReference>
<feature type="transmembrane region" description="Helical" evidence="5">
    <location>
        <begin position="60"/>
        <end position="79"/>
    </location>
</feature>
<comment type="caution">
    <text evidence="7">The sequence shown here is derived from an EMBL/GenBank/DDBJ whole genome shotgun (WGS) entry which is preliminary data.</text>
</comment>
<gene>
    <name evidence="7" type="ORF">EG850_02055</name>
</gene>
<feature type="transmembrane region" description="Helical" evidence="5">
    <location>
        <begin position="117"/>
        <end position="139"/>
    </location>
</feature>
<dbReference type="OrthoDB" id="9787026at2"/>
<sequence length="424" mass="44263">MLDGFDAVVLGAAMPMLIDDPNLAVDAATGTFIATLGLFGMMLGALAMGWATDRFGRRKLLIGAVIAFSILTFATGFVNDPYTMAVLRFAAGVGLGGCLPTAISMMTEFSPSHRGSFATTLTMTGYHVGAVLTALLALLVAQEGGGGWREMFIIGGLPSLILVPLMIIFLPESPDYLASHGRLEDAKKVANHYGIELDPMHLDGSVPAGQAAVGTKLLLAKPFVRNTVLIWVASFMGLLLVYGLNTWLPQIMRAAEYDLGNALGFLVILNLGGIIGLLVAGWIGDRITPRIAGIIWFLGSAALLAALAIKLPLLGVYVLIFVTGAFVFSSQVLVYAFVAANHPSRVRATALGGSAGVGRLGAISGPIVGGTLLGAGLAYPWGFFAFAIVGLIGGIALSGTKTRTKDELATGVLDTLERAELDRK</sequence>
<feature type="transmembrane region" description="Helical" evidence="5">
    <location>
        <begin position="85"/>
        <end position="105"/>
    </location>
</feature>
<evidence type="ECO:0000259" key="6">
    <source>
        <dbReference type="PROSITE" id="PS50850"/>
    </source>
</evidence>
<dbReference type="GO" id="GO:0046943">
    <property type="term" value="F:carboxylic acid transmembrane transporter activity"/>
    <property type="evidence" value="ECO:0007669"/>
    <property type="project" value="TreeGrafter"/>
</dbReference>
<evidence type="ECO:0000313" key="8">
    <source>
        <dbReference type="Proteomes" id="UP000274391"/>
    </source>
</evidence>
<feature type="transmembrane region" description="Helical" evidence="5">
    <location>
        <begin position="27"/>
        <end position="48"/>
    </location>
</feature>
<dbReference type="InterPro" id="IPR020846">
    <property type="entry name" value="MFS_dom"/>
</dbReference>
<dbReference type="GO" id="GO:0005886">
    <property type="term" value="C:plasma membrane"/>
    <property type="evidence" value="ECO:0007669"/>
    <property type="project" value="UniProtKB-SubCell"/>
</dbReference>
<keyword evidence="8" id="KW-1185">Reference proteome</keyword>
<evidence type="ECO:0000256" key="1">
    <source>
        <dbReference type="ARBA" id="ARBA00004651"/>
    </source>
</evidence>
<organism evidence="7 8">
    <name type="scientific">Gulosibacter macacae</name>
    <dbReference type="NCBI Taxonomy" id="2488791"/>
    <lineage>
        <taxon>Bacteria</taxon>
        <taxon>Bacillati</taxon>
        <taxon>Actinomycetota</taxon>
        <taxon>Actinomycetes</taxon>
        <taxon>Micrococcales</taxon>
        <taxon>Microbacteriaceae</taxon>
        <taxon>Gulosibacter</taxon>
    </lineage>
</organism>
<keyword evidence="2 5" id="KW-0812">Transmembrane</keyword>